<evidence type="ECO:0000313" key="2">
    <source>
        <dbReference type="EMBL" id="KLU91438.1"/>
    </source>
</evidence>
<evidence type="ECO:0000313" key="3">
    <source>
        <dbReference type="EnsemblFungi" id="MAPG_09958T0"/>
    </source>
</evidence>
<dbReference type="STRING" id="644358.A0A0C4EBB1"/>
<reference evidence="4" key="2">
    <citation type="submission" date="2010-05" db="EMBL/GenBank/DDBJ databases">
        <title>The genome sequence of Magnaporthe poae strain ATCC 64411.</title>
        <authorList>
            <person name="Ma L.-J."/>
            <person name="Dead R."/>
            <person name="Young S."/>
            <person name="Zeng Q."/>
            <person name="Koehrsen M."/>
            <person name="Alvarado L."/>
            <person name="Berlin A."/>
            <person name="Chapman S.B."/>
            <person name="Chen Z."/>
            <person name="Freedman E."/>
            <person name="Gellesch M."/>
            <person name="Goldberg J."/>
            <person name="Griggs A."/>
            <person name="Gujja S."/>
            <person name="Heilman E.R."/>
            <person name="Heiman D."/>
            <person name="Hepburn T."/>
            <person name="Howarth C."/>
            <person name="Jen D."/>
            <person name="Larson L."/>
            <person name="Mehta T."/>
            <person name="Neiman D."/>
            <person name="Pearson M."/>
            <person name="Roberts A."/>
            <person name="Saif S."/>
            <person name="Shea T."/>
            <person name="Shenoy N."/>
            <person name="Sisk P."/>
            <person name="Stolte C."/>
            <person name="Sykes S."/>
            <person name="Walk T."/>
            <person name="White J."/>
            <person name="Yandava C."/>
            <person name="Haas B."/>
            <person name="Nusbaum C."/>
            <person name="Birren B."/>
        </authorList>
    </citation>
    <scope>NUCLEOTIDE SEQUENCE [LARGE SCALE GENOMIC DNA]</scope>
    <source>
        <strain evidence="4">ATCC 64411 / 73-15</strain>
    </source>
</reference>
<evidence type="ECO:0008006" key="5">
    <source>
        <dbReference type="Google" id="ProtNLM"/>
    </source>
</evidence>
<dbReference type="EMBL" id="ADBL01002557">
    <property type="status" value="NOT_ANNOTATED_CDS"/>
    <property type="molecule type" value="Genomic_DNA"/>
</dbReference>
<reference evidence="3" key="5">
    <citation type="submission" date="2015-06" db="UniProtKB">
        <authorList>
            <consortium name="EnsemblFungi"/>
        </authorList>
    </citation>
    <scope>IDENTIFICATION</scope>
    <source>
        <strain evidence="3">ATCC 64411</strain>
    </source>
</reference>
<dbReference type="VEuPathDB" id="FungiDB:MAPG_09958"/>
<dbReference type="EnsemblFungi" id="MAPG_09958T0">
    <property type="protein sequence ID" value="MAPG_09958T0"/>
    <property type="gene ID" value="MAPG_09958"/>
</dbReference>
<evidence type="ECO:0000256" key="1">
    <source>
        <dbReference type="SAM" id="MobiDB-lite"/>
    </source>
</evidence>
<reference evidence="2" key="1">
    <citation type="submission" date="2010-05" db="EMBL/GenBank/DDBJ databases">
        <title>The Genome Sequence of Magnaporthe poae strain ATCC 64411.</title>
        <authorList>
            <consortium name="The Broad Institute Genome Sequencing Platform"/>
            <consortium name="Broad Institute Genome Sequencing Center for Infectious Disease"/>
            <person name="Ma L.-J."/>
            <person name="Dead R."/>
            <person name="Young S."/>
            <person name="Zeng Q."/>
            <person name="Koehrsen M."/>
            <person name="Alvarado L."/>
            <person name="Berlin A."/>
            <person name="Chapman S.B."/>
            <person name="Chen Z."/>
            <person name="Freedman E."/>
            <person name="Gellesch M."/>
            <person name="Goldberg J."/>
            <person name="Griggs A."/>
            <person name="Gujja S."/>
            <person name="Heilman E.R."/>
            <person name="Heiman D."/>
            <person name="Hepburn T."/>
            <person name="Howarth C."/>
            <person name="Jen D."/>
            <person name="Larson L."/>
            <person name="Mehta T."/>
            <person name="Neiman D."/>
            <person name="Pearson M."/>
            <person name="Roberts A."/>
            <person name="Saif S."/>
            <person name="Shea T."/>
            <person name="Shenoy N."/>
            <person name="Sisk P."/>
            <person name="Stolte C."/>
            <person name="Sykes S."/>
            <person name="Walk T."/>
            <person name="White J."/>
            <person name="Yandava C."/>
            <person name="Haas B."/>
            <person name="Nusbaum C."/>
            <person name="Birren B."/>
        </authorList>
    </citation>
    <scope>NUCLEOTIDE SEQUENCE</scope>
    <source>
        <strain evidence="2">ATCC 64411</strain>
    </source>
</reference>
<sequence>MIGRVISGFGSPERRPDDSYHSGNTMKEVVPGICKEAPTACYPKGKRKTWNRRNTTAVLAVHIVTVSAAASPSAATVTSGEKAETVCGGGVGGSMAARASRSNCTAASKTVLETGSNGGIIPPTEDAAVELDCLATQGAQKFTTIGGKHFNRRDVGSATAYSMDRCLHSCASLNLINGRQQCVTVTFSAGLSK</sequence>
<reference evidence="3" key="4">
    <citation type="journal article" date="2015" name="G3 (Bethesda)">
        <title>Genome sequences of three phytopathogenic species of the Magnaporthaceae family of fungi.</title>
        <authorList>
            <person name="Okagaki L.H."/>
            <person name="Nunes C.C."/>
            <person name="Sailsbery J."/>
            <person name="Clay B."/>
            <person name="Brown D."/>
            <person name="John T."/>
            <person name="Oh Y."/>
            <person name="Young N."/>
            <person name="Fitzgerald M."/>
            <person name="Haas B.J."/>
            <person name="Zeng Q."/>
            <person name="Young S."/>
            <person name="Adiconis X."/>
            <person name="Fan L."/>
            <person name="Levin J.Z."/>
            <person name="Mitchell T.K."/>
            <person name="Okubara P.A."/>
            <person name="Farman M.L."/>
            <person name="Kohn L.M."/>
            <person name="Birren B."/>
            <person name="Ma L.-J."/>
            <person name="Dean R.A."/>
        </authorList>
    </citation>
    <scope>NUCLEOTIDE SEQUENCE</scope>
    <source>
        <strain evidence="3">ATCC 64411 / 73-15</strain>
    </source>
</reference>
<accession>A0A0C4EBB1</accession>
<protein>
    <recommendedName>
        <fullName evidence="5">Apple domain-containing protein</fullName>
    </recommendedName>
</protein>
<evidence type="ECO:0000313" key="4">
    <source>
        <dbReference type="Proteomes" id="UP000011715"/>
    </source>
</evidence>
<proteinExistence type="predicted"/>
<dbReference type="Proteomes" id="UP000011715">
    <property type="component" value="Unassembled WGS sequence"/>
</dbReference>
<gene>
    <name evidence="2" type="ORF">MAPG_09958</name>
</gene>
<dbReference type="EMBL" id="GL876977">
    <property type="protein sequence ID" value="KLU91438.1"/>
    <property type="molecule type" value="Genomic_DNA"/>
</dbReference>
<name>A0A0C4EBB1_MAGP6</name>
<keyword evidence="4" id="KW-1185">Reference proteome</keyword>
<organism evidence="3 4">
    <name type="scientific">Magnaporthiopsis poae (strain ATCC 64411 / 73-15)</name>
    <name type="common">Kentucky bluegrass fungus</name>
    <name type="synonym">Magnaporthe poae</name>
    <dbReference type="NCBI Taxonomy" id="644358"/>
    <lineage>
        <taxon>Eukaryota</taxon>
        <taxon>Fungi</taxon>
        <taxon>Dikarya</taxon>
        <taxon>Ascomycota</taxon>
        <taxon>Pezizomycotina</taxon>
        <taxon>Sordariomycetes</taxon>
        <taxon>Sordariomycetidae</taxon>
        <taxon>Magnaporthales</taxon>
        <taxon>Magnaporthaceae</taxon>
        <taxon>Magnaporthiopsis</taxon>
    </lineage>
</organism>
<feature type="region of interest" description="Disordered" evidence="1">
    <location>
        <begin position="1"/>
        <end position="24"/>
    </location>
</feature>
<reference evidence="2" key="3">
    <citation type="submission" date="2011-03" db="EMBL/GenBank/DDBJ databases">
        <title>Annotation of Magnaporthe poae ATCC 64411.</title>
        <authorList>
            <person name="Ma L.-J."/>
            <person name="Dead R."/>
            <person name="Young S.K."/>
            <person name="Zeng Q."/>
            <person name="Gargeya S."/>
            <person name="Fitzgerald M."/>
            <person name="Haas B."/>
            <person name="Abouelleil A."/>
            <person name="Alvarado L."/>
            <person name="Arachchi H.M."/>
            <person name="Berlin A."/>
            <person name="Brown A."/>
            <person name="Chapman S.B."/>
            <person name="Chen Z."/>
            <person name="Dunbar C."/>
            <person name="Freedman E."/>
            <person name="Gearin G."/>
            <person name="Gellesch M."/>
            <person name="Goldberg J."/>
            <person name="Griggs A."/>
            <person name="Gujja S."/>
            <person name="Heiman D."/>
            <person name="Howarth C."/>
            <person name="Larson L."/>
            <person name="Lui A."/>
            <person name="MacDonald P.J.P."/>
            <person name="Mehta T."/>
            <person name="Montmayeur A."/>
            <person name="Murphy C."/>
            <person name="Neiman D."/>
            <person name="Pearson M."/>
            <person name="Priest M."/>
            <person name="Roberts A."/>
            <person name="Saif S."/>
            <person name="Shea T."/>
            <person name="Shenoy N."/>
            <person name="Sisk P."/>
            <person name="Stolte C."/>
            <person name="Sykes S."/>
            <person name="Yandava C."/>
            <person name="Wortman J."/>
            <person name="Nusbaum C."/>
            <person name="Birren B."/>
        </authorList>
    </citation>
    <scope>NUCLEOTIDE SEQUENCE</scope>
    <source>
        <strain evidence="2">ATCC 64411</strain>
    </source>
</reference>
<dbReference type="eggNOG" id="ENOG502SXHQ">
    <property type="taxonomic scope" value="Eukaryota"/>
</dbReference>
<dbReference type="AlphaFoldDB" id="A0A0C4EBB1"/>